<feature type="non-terminal residue" evidence="1">
    <location>
        <position position="8"/>
    </location>
</feature>
<accession>A0A8J2P791</accession>
<protein>
    <submittedName>
        <fullName evidence="1">Uncharacterized protein</fullName>
    </submittedName>
</protein>
<evidence type="ECO:0000313" key="2">
    <source>
        <dbReference type="EMBL" id="CAG7786947.1"/>
    </source>
</evidence>
<sequence length="8" mass="918">MAKEVKGR</sequence>
<keyword evidence="3" id="KW-1185">Reference proteome</keyword>
<proteinExistence type="predicted"/>
<dbReference type="EMBL" id="CAJVCH010329888">
    <property type="protein sequence ID" value="CAG7786947.1"/>
    <property type="molecule type" value="Genomic_DNA"/>
</dbReference>
<evidence type="ECO:0000313" key="1">
    <source>
        <dbReference type="EMBL" id="CAG7733789.1"/>
    </source>
</evidence>
<comment type="caution">
    <text evidence="1">The sequence shown here is derived from an EMBL/GenBank/DDBJ whole genome shotgun (WGS) entry which is preliminary data.</text>
</comment>
<name>A0A8J2P791_9HEXA</name>
<dbReference type="Proteomes" id="UP000708208">
    <property type="component" value="Unassembled WGS sequence"/>
</dbReference>
<organism evidence="1 3">
    <name type="scientific">Allacma fusca</name>
    <dbReference type="NCBI Taxonomy" id="39272"/>
    <lineage>
        <taxon>Eukaryota</taxon>
        <taxon>Metazoa</taxon>
        <taxon>Ecdysozoa</taxon>
        <taxon>Arthropoda</taxon>
        <taxon>Hexapoda</taxon>
        <taxon>Collembola</taxon>
        <taxon>Symphypleona</taxon>
        <taxon>Sminthuridae</taxon>
        <taxon>Allacma</taxon>
    </lineage>
</organism>
<dbReference type="EMBL" id="CAJVCH010256165">
    <property type="protein sequence ID" value="CAG7733789.1"/>
    <property type="molecule type" value="Genomic_DNA"/>
</dbReference>
<reference evidence="1" key="1">
    <citation type="submission" date="2021-06" db="EMBL/GenBank/DDBJ databases">
        <authorList>
            <person name="Hodson N. C."/>
            <person name="Mongue J. A."/>
            <person name="Jaron S. K."/>
        </authorList>
    </citation>
    <scope>NUCLEOTIDE SEQUENCE</scope>
</reference>
<gene>
    <name evidence="1" type="ORF">AFUS01_LOCUS22212</name>
    <name evidence="2" type="ORF">AFUS01_LOCUS25493</name>
</gene>
<evidence type="ECO:0000313" key="3">
    <source>
        <dbReference type="Proteomes" id="UP000708208"/>
    </source>
</evidence>